<accession>A0A4P8IAK1</accession>
<keyword evidence="4" id="KW-1003">Cell membrane</keyword>
<gene>
    <name evidence="9" type="ORF">AR1Y2_0107</name>
</gene>
<dbReference type="PANTHER" id="PTHR30472:SF25">
    <property type="entry name" value="ABC TRANSPORTER PERMEASE PROTEIN MJ0876-RELATED"/>
    <property type="match status" value="1"/>
</dbReference>
<organism evidence="9 10">
    <name type="scientific">Anaerostipes rhamnosivorans</name>
    <dbReference type="NCBI Taxonomy" id="1229621"/>
    <lineage>
        <taxon>Bacteria</taxon>
        <taxon>Bacillati</taxon>
        <taxon>Bacillota</taxon>
        <taxon>Clostridia</taxon>
        <taxon>Lachnospirales</taxon>
        <taxon>Lachnospiraceae</taxon>
        <taxon>Anaerostipes</taxon>
    </lineage>
</organism>
<evidence type="ECO:0000256" key="7">
    <source>
        <dbReference type="ARBA" id="ARBA00023136"/>
    </source>
</evidence>
<feature type="transmembrane region" description="Helical" evidence="8">
    <location>
        <begin position="303"/>
        <end position="321"/>
    </location>
</feature>
<protein>
    <submittedName>
        <fullName evidence="9">ABC-type Fe3+-siderophore transport system, permease component</fullName>
    </submittedName>
</protein>
<feature type="transmembrane region" description="Helical" evidence="8">
    <location>
        <begin position="190"/>
        <end position="214"/>
    </location>
</feature>
<dbReference type="Proteomes" id="UP000298653">
    <property type="component" value="Chromosome"/>
</dbReference>
<keyword evidence="10" id="KW-1185">Reference proteome</keyword>
<dbReference type="InterPro" id="IPR037294">
    <property type="entry name" value="ABC_BtuC-like"/>
</dbReference>
<dbReference type="Gene3D" id="1.10.3470.10">
    <property type="entry name" value="ABC transporter involved in vitamin B12 uptake, BtuC"/>
    <property type="match status" value="1"/>
</dbReference>
<dbReference type="PANTHER" id="PTHR30472">
    <property type="entry name" value="FERRIC ENTEROBACTIN TRANSPORT SYSTEM PERMEASE PROTEIN"/>
    <property type="match status" value="1"/>
</dbReference>
<keyword evidence="6 8" id="KW-1133">Transmembrane helix</keyword>
<evidence type="ECO:0000313" key="10">
    <source>
        <dbReference type="Proteomes" id="UP000298653"/>
    </source>
</evidence>
<reference evidence="9 10" key="1">
    <citation type="submission" date="2019-05" db="EMBL/GenBank/DDBJ databases">
        <title>Complete genome sequencing of Anaerostipes rhamnosivorans.</title>
        <authorList>
            <person name="Bui T.P.N."/>
            <person name="de Vos W.M."/>
        </authorList>
    </citation>
    <scope>NUCLEOTIDE SEQUENCE [LARGE SCALE GENOMIC DNA]</scope>
    <source>
        <strain evidence="9 10">1y2</strain>
    </source>
</reference>
<proteinExistence type="inferred from homology"/>
<dbReference type="GO" id="GO:0005886">
    <property type="term" value="C:plasma membrane"/>
    <property type="evidence" value="ECO:0007669"/>
    <property type="project" value="UniProtKB-SubCell"/>
</dbReference>
<evidence type="ECO:0000256" key="6">
    <source>
        <dbReference type="ARBA" id="ARBA00022989"/>
    </source>
</evidence>
<name>A0A4P8IAK1_9FIRM</name>
<evidence type="ECO:0000313" key="9">
    <source>
        <dbReference type="EMBL" id="QCP33561.1"/>
    </source>
</evidence>
<dbReference type="GO" id="GO:0022857">
    <property type="term" value="F:transmembrane transporter activity"/>
    <property type="evidence" value="ECO:0007669"/>
    <property type="project" value="InterPro"/>
</dbReference>
<feature type="transmembrane region" description="Helical" evidence="8">
    <location>
        <begin position="276"/>
        <end position="297"/>
    </location>
</feature>
<dbReference type="Pfam" id="PF01032">
    <property type="entry name" value="FecCD"/>
    <property type="match status" value="1"/>
</dbReference>
<dbReference type="FunFam" id="1.10.3470.10:FF:000001">
    <property type="entry name" value="Vitamin B12 ABC transporter permease BtuC"/>
    <property type="match status" value="1"/>
</dbReference>
<comment type="subcellular location">
    <subcellularLocation>
        <location evidence="1">Cell membrane</location>
        <topology evidence="1">Multi-pass membrane protein</topology>
    </subcellularLocation>
</comment>
<dbReference type="AlphaFoldDB" id="A0A4P8IAK1"/>
<dbReference type="CDD" id="cd06550">
    <property type="entry name" value="TM_ABC_iron-siderophores_like"/>
    <property type="match status" value="1"/>
</dbReference>
<evidence type="ECO:0000256" key="4">
    <source>
        <dbReference type="ARBA" id="ARBA00022475"/>
    </source>
</evidence>
<evidence type="ECO:0000256" key="2">
    <source>
        <dbReference type="ARBA" id="ARBA00007935"/>
    </source>
</evidence>
<feature type="transmembrane region" description="Helical" evidence="8">
    <location>
        <begin position="146"/>
        <end position="169"/>
    </location>
</feature>
<dbReference type="RefSeq" id="WP_137327222.1">
    <property type="nucleotide sequence ID" value="NZ_CP040058.1"/>
</dbReference>
<keyword evidence="7 8" id="KW-0472">Membrane</keyword>
<evidence type="ECO:0000256" key="1">
    <source>
        <dbReference type="ARBA" id="ARBA00004651"/>
    </source>
</evidence>
<sequence length="327" mass="34514">MSKRVSVFTAVSVILLITVVLLAVSFGAERLPFETVASALFKGGDSLDIKLIREVRLPRAIAAVLTGGMLASAGAVMQGVTRNPLAEPSIMGMTQGASLAVAAASVIPAVSGLFGLTASALIGAFLGGILVLGFCLRTTNLSVSRLLLAGTALGTFFLSLSSLIGILGNRSQELAFWVAGGFKSITWGHVWLLLFAGGISLILFFFLAGSINILSLGDEAATGLGVRPERIRLWSILLLIPVCAVCVASAGNIAFVGLVIPHMIRKIFDNDYRRMIPLSFLGGSVLMVWADLAARLANQPYETPVGLFTSILGVPVFLWLIRKEQSR</sequence>
<dbReference type="OrthoDB" id="9792889at2"/>
<feature type="transmembrane region" description="Helical" evidence="8">
    <location>
        <begin position="60"/>
        <end position="80"/>
    </location>
</feature>
<dbReference type="InterPro" id="IPR000522">
    <property type="entry name" value="ABC_transptr_permease_BtuC"/>
</dbReference>
<comment type="similarity">
    <text evidence="2">Belongs to the binding-protein-dependent transport system permease family. FecCD subfamily.</text>
</comment>
<feature type="transmembrane region" description="Helical" evidence="8">
    <location>
        <begin position="234"/>
        <end position="264"/>
    </location>
</feature>
<keyword evidence="3" id="KW-0813">Transport</keyword>
<evidence type="ECO:0000256" key="8">
    <source>
        <dbReference type="SAM" id="Phobius"/>
    </source>
</evidence>
<keyword evidence="5 8" id="KW-0812">Transmembrane</keyword>
<dbReference type="KEGG" id="arf:AR1Y2_0107"/>
<feature type="transmembrane region" description="Helical" evidence="8">
    <location>
        <begin position="101"/>
        <end position="134"/>
    </location>
</feature>
<dbReference type="EMBL" id="CP040058">
    <property type="protein sequence ID" value="QCP33561.1"/>
    <property type="molecule type" value="Genomic_DNA"/>
</dbReference>
<dbReference type="SUPFAM" id="SSF81345">
    <property type="entry name" value="ABC transporter involved in vitamin B12 uptake, BtuC"/>
    <property type="match status" value="1"/>
</dbReference>
<evidence type="ECO:0000256" key="3">
    <source>
        <dbReference type="ARBA" id="ARBA00022448"/>
    </source>
</evidence>
<evidence type="ECO:0000256" key="5">
    <source>
        <dbReference type="ARBA" id="ARBA00022692"/>
    </source>
</evidence>